<evidence type="ECO:0000256" key="6">
    <source>
        <dbReference type="SAM" id="MobiDB-lite"/>
    </source>
</evidence>
<proteinExistence type="inferred from homology"/>
<feature type="compositionally biased region" description="Low complexity" evidence="6">
    <location>
        <begin position="24"/>
        <end position="36"/>
    </location>
</feature>
<dbReference type="GO" id="GO:0006654">
    <property type="term" value="P:phosphatidic acid biosynthetic process"/>
    <property type="evidence" value="ECO:0007669"/>
    <property type="project" value="InterPro"/>
</dbReference>
<dbReference type="InterPro" id="IPR001736">
    <property type="entry name" value="PLipase_D/transphosphatidylase"/>
</dbReference>
<dbReference type="Proteomes" id="UP001281003">
    <property type="component" value="Unassembled WGS sequence"/>
</dbReference>
<comment type="caution">
    <text evidence="8">The sequence shown here is derived from an EMBL/GenBank/DDBJ whole genome shotgun (WGS) entry which is preliminary data.</text>
</comment>
<accession>A0AAE0PIB7</accession>
<comment type="similarity">
    <text evidence="5">Belongs to the phospholipase D family.</text>
</comment>
<dbReference type="EC" id="3.1.4.4" evidence="5"/>
<feature type="compositionally biased region" description="Basic and acidic residues" evidence="6">
    <location>
        <begin position="575"/>
        <end position="588"/>
    </location>
</feature>
<feature type="compositionally biased region" description="Basic and acidic residues" evidence="6">
    <location>
        <begin position="601"/>
        <end position="616"/>
    </location>
</feature>
<evidence type="ECO:0000313" key="9">
    <source>
        <dbReference type="Proteomes" id="UP001281003"/>
    </source>
</evidence>
<dbReference type="GO" id="GO:0004630">
    <property type="term" value="F:phospholipase D activity"/>
    <property type="evidence" value="ECO:0007669"/>
    <property type="project" value="UniProtKB-UniRule"/>
</dbReference>
<evidence type="ECO:0000256" key="3">
    <source>
        <dbReference type="ARBA" id="ARBA00022963"/>
    </source>
</evidence>
<feature type="compositionally biased region" description="Basic and acidic residues" evidence="6">
    <location>
        <begin position="697"/>
        <end position="707"/>
    </location>
</feature>
<dbReference type="AlphaFoldDB" id="A0AAE0PIB7"/>
<dbReference type="PANTHER" id="PTHR18896:SF186">
    <property type="entry name" value="PHOSPHOLIPASE D"/>
    <property type="match status" value="1"/>
</dbReference>
<evidence type="ECO:0000256" key="1">
    <source>
        <dbReference type="ARBA" id="ARBA00022737"/>
    </source>
</evidence>
<protein>
    <recommendedName>
        <fullName evidence="5">Phospholipase</fullName>
        <ecNumber evidence="5">3.1.4.4</ecNumber>
    </recommendedName>
</protein>
<dbReference type="PANTHER" id="PTHR18896">
    <property type="entry name" value="PHOSPHOLIPASE D"/>
    <property type="match status" value="1"/>
</dbReference>
<feature type="compositionally biased region" description="Basic and acidic residues" evidence="6">
    <location>
        <begin position="391"/>
        <end position="401"/>
    </location>
</feature>
<organism evidence="8 9">
    <name type="scientific">Sordaria brevicollis</name>
    <dbReference type="NCBI Taxonomy" id="83679"/>
    <lineage>
        <taxon>Eukaryota</taxon>
        <taxon>Fungi</taxon>
        <taxon>Dikarya</taxon>
        <taxon>Ascomycota</taxon>
        <taxon>Pezizomycotina</taxon>
        <taxon>Sordariomycetes</taxon>
        <taxon>Sordariomycetidae</taxon>
        <taxon>Sordariales</taxon>
        <taxon>Sordariaceae</taxon>
        <taxon>Sordaria</taxon>
    </lineage>
</organism>
<dbReference type="SMART" id="SM00155">
    <property type="entry name" value="PLDc"/>
    <property type="match status" value="2"/>
</dbReference>
<reference evidence="8" key="2">
    <citation type="submission" date="2023-07" db="EMBL/GenBank/DDBJ databases">
        <authorList>
            <consortium name="Lawrence Berkeley National Laboratory"/>
            <person name="Haridas S."/>
            <person name="Hensen N."/>
            <person name="Bonometti L."/>
            <person name="Westerberg I."/>
            <person name="Brannstrom I.O."/>
            <person name="Guillou S."/>
            <person name="Cros-Aarteil S."/>
            <person name="Calhoun S."/>
            <person name="Kuo A."/>
            <person name="Mondo S."/>
            <person name="Pangilinan J."/>
            <person name="Riley R."/>
            <person name="LaButti K."/>
            <person name="Andreopoulos B."/>
            <person name="Lipzen A."/>
            <person name="Chen C."/>
            <person name="Yanf M."/>
            <person name="Daum C."/>
            <person name="Ng V."/>
            <person name="Clum A."/>
            <person name="Steindorff A."/>
            <person name="Ohm R."/>
            <person name="Martin F."/>
            <person name="Silar P."/>
            <person name="Natvig D."/>
            <person name="Lalanne C."/>
            <person name="Gautier V."/>
            <person name="Ament-velasquez S.L."/>
            <person name="Kruys A."/>
            <person name="Hutchinson M.I."/>
            <person name="Powell A.J."/>
            <person name="Barry K."/>
            <person name="Miller A.N."/>
            <person name="Grigoriev I.V."/>
            <person name="Debuchy R."/>
            <person name="Gladieux P."/>
            <person name="Thoren M.H."/>
            <person name="Johannesson H."/>
        </authorList>
    </citation>
    <scope>NUCLEOTIDE SEQUENCE</scope>
    <source>
        <strain evidence="8">FGSC 1904</strain>
    </source>
</reference>
<dbReference type="InterPro" id="IPR016555">
    <property type="entry name" value="PLipase_D_euk"/>
</dbReference>
<feature type="region of interest" description="Disordered" evidence="6">
    <location>
        <begin position="381"/>
        <end position="405"/>
    </location>
</feature>
<dbReference type="GO" id="GO:0035556">
    <property type="term" value="P:intracellular signal transduction"/>
    <property type="evidence" value="ECO:0007669"/>
    <property type="project" value="InterPro"/>
</dbReference>
<dbReference type="SUPFAM" id="SSF56024">
    <property type="entry name" value="Phospholipase D/nuclease"/>
    <property type="match status" value="2"/>
</dbReference>
<feature type="compositionally biased region" description="Basic and acidic residues" evidence="6">
    <location>
        <begin position="670"/>
        <end position="687"/>
    </location>
</feature>
<dbReference type="FunFam" id="3.30.870.10:FF:000032">
    <property type="entry name" value="Phospholipase"/>
    <property type="match status" value="1"/>
</dbReference>
<sequence length="1005" mass="113906">MGFLRDALKQKLQEVTAGVGDLLNQNDNASSADNNQGGDDEVPETSYPHQYGANRFGSFAPESSGDVKWYVDGASYFWAVSIALEQAKESIYILDWWLSPELYLRRPPAKNEQYRLDRMLRNAAERGVKVHIIVYKEVEQALTLNSQHTRKHLEGLHKNIQVFRHPDHIPRGRDVLADLRSKMQMGTFSLAKLPQNTLTALYGTKDDVTLFWAHHEKLCVVDRKLAFMGGLDMCFGRWDTNSHPIADAHPSNLDDIIFPGQDYNNARVYDFEDVSNWENNKLDRTKSSRMGWSDISISLQGHIVDNLVDHFIDRWAFIWNEKYKEKDPGKYALISANAPQQEQIRDRGYGDNRGRGYGDNPPYPDFGEFETPFHLRQHARRFLGDTDDEDHDHRRSSERPRRSMKVQVVRSCSQWSGGHDTEKSIANAYIEIITNAKHFIYIENQFFITATCDAQKPVGNKIGKAIVDRIVRAHRAGEKFVIFVMMPAVPAFAGDLKSDGALGTRAIMEFQYFSINRGGNSIIESLIREGVQNPADYIRFYNLRNYDRINTSAAMAQAAKDAGVSYEGARRDYDDKFERDIDDGRSRGQYESSRGGYEGGRGYEGERGYGGDRGYDGGRGYEGGRGGYDNGRGYEGGRGGYDDGRGGYGGGYGRERDEYNVQGGYGGRYEGGRGDDRYGGRGDDRYGGRPSSGYGGGRRDDEYRPSSRYEGSQGGGRQHSQYERYQEAASKIKDNTWDTISSCYMLNGPDLHSVPWNGSPESEIDAFVCEELYIHSKVLIADDRVVICGSANLNDRSQEGDHDSEIAVIIQDKNRVESSMNGRPYRASAFASSLRRFLFRKHLGLIPDQRWDAYNNNWTPVNQVTVNEYDWGSHADQLVEDPLSDDFLALWYKTAKANTKIFRKVFHAVPDDTVRTWEDYDRFFSEKFILPGTDAKAAEEGYKKGKVDYGHVVKDEFPGGVEEVKEWLGRVRGTLVEMPLDFLIDVDDLAKEGLSFNNLTNKLYT</sequence>
<feature type="domain" description="PLD phosphodiesterase" evidence="7">
    <location>
        <begin position="210"/>
        <end position="237"/>
    </location>
</feature>
<dbReference type="EMBL" id="JAUTDP010000004">
    <property type="protein sequence ID" value="KAK3400391.1"/>
    <property type="molecule type" value="Genomic_DNA"/>
</dbReference>
<dbReference type="PROSITE" id="PS50035">
    <property type="entry name" value="PLD"/>
    <property type="match status" value="2"/>
</dbReference>
<keyword evidence="9" id="KW-1185">Reference proteome</keyword>
<name>A0AAE0PIB7_SORBR</name>
<feature type="domain" description="PLD phosphodiesterase" evidence="7">
    <location>
        <begin position="770"/>
        <end position="797"/>
    </location>
</feature>
<keyword evidence="1" id="KW-0677">Repeat</keyword>
<evidence type="ECO:0000256" key="5">
    <source>
        <dbReference type="PIRNR" id="PIRNR009376"/>
    </source>
</evidence>
<keyword evidence="4" id="KW-0443">Lipid metabolism</keyword>
<feature type="region of interest" description="Disordered" evidence="6">
    <location>
        <begin position="575"/>
        <end position="727"/>
    </location>
</feature>
<dbReference type="Pfam" id="PF13091">
    <property type="entry name" value="PLDc_2"/>
    <property type="match status" value="1"/>
</dbReference>
<feature type="region of interest" description="Disordered" evidence="6">
    <location>
        <begin position="23"/>
        <end position="47"/>
    </location>
</feature>
<dbReference type="CDD" id="cd09138">
    <property type="entry name" value="PLDc_vPLD1_2_yPLD_like_1"/>
    <property type="match status" value="1"/>
</dbReference>
<gene>
    <name evidence="8" type="ORF">B0T20DRAFT_183326</name>
</gene>
<feature type="compositionally biased region" description="Gly residues" evidence="6">
    <location>
        <begin position="617"/>
        <end position="639"/>
    </location>
</feature>
<dbReference type="GO" id="GO:0009395">
    <property type="term" value="P:phospholipid catabolic process"/>
    <property type="evidence" value="ECO:0007669"/>
    <property type="project" value="TreeGrafter"/>
</dbReference>
<keyword evidence="2 5" id="KW-0378">Hydrolase</keyword>
<dbReference type="PIRSF" id="PIRSF009376">
    <property type="entry name" value="Phospholipase_D_euk"/>
    <property type="match status" value="1"/>
</dbReference>
<dbReference type="CDD" id="cd09141">
    <property type="entry name" value="PLDc_vPLD1_2_yPLD_like_2"/>
    <property type="match status" value="1"/>
</dbReference>
<feature type="region of interest" description="Disordered" evidence="6">
    <location>
        <begin position="334"/>
        <end position="363"/>
    </location>
</feature>
<evidence type="ECO:0000256" key="4">
    <source>
        <dbReference type="ARBA" id="ARBA00023098"/>
    </source>
</evidence>
<dbReference type="Gene3D" id="3.30.870.10">
    <property type="entry name" value="Endonuclease Chain A"/>
    <property type="match status" value="3"/>
</dbReference>
<evidence type="ECO:0000313" key="8">
    <source>
        <dbReference type="EMBL" id="KAK3400391.1"/>
    </source>
</evidence>
<feature type="compositionally biased region" description="Basic and acidic residues" evidence="6">
    <location>
        <begin position="343"/>
        <end position="356"/>
    </location>
</feature>
<reference evidence="8" key="1">
    <citation type="journal article" date="2023" name="Mol. Phylogenet. Evol.">
        <title>Genome-scale phylogeny and comparative genomics of the fungal order Sordariales.</title>
        <authorList>
            <person name="Hensen N."/>
            <person name="Bonometti L."/>
            <person name="Westerberg I."/>
            <person name="Brannstrom I.O."/>
            <person name="Guillou S."/>
            <person name="Cros-Aarteil S."/>
            <person name="Calhoun S."/>
            <person name="Haridas S."/>
            <person name="Kuo A."/>
            <person name="Mondo S."/>
            <person name="Pangilinan J."/>
            <person name="Riley R."/>
            <person name="LaButti K."/>
            <person name="Andreopoulos B."/>
            <person name="Lipzen A."/>
            <person name="Chen C."/>
            <person name="Yan M."/>
            <person name="Daum C."/>
            <person name="Ng V."/>
            <person name="Clum A."/>
            <person name="Steindorff A."/>
            <person name="Ohm R.A."/>
            <person name="Martin F."/>
            <person name="Silar P."/>
            <person name="Natvig D.O."/>
            <person name="Lalanne C."/>
            <person name="Gautier V."/>
            <person name="Ament-Velasquez S.L."/>
            <person name="Kruys A."/>
            <person name="Hutchinson M.I."/>
            <person name="Powell A.J."/>
            <person name="Barry K."/>
            <person name="Miller A.N."/>
            <person name="Grigoriev I.V."/>
            <person name="Debuchy R."/>
            <person name="Gladieux P."/>
            <person name="Hiltunen Thoren M."/>
            <person name="Johannesson H."/>
        </authorList>
    </citation>
    <scope>NUCLEOTIDE SEQUENCE</scope>
    <source>
        <strain evidence="8">FGSC 1904</strain>
    </source>
</reference>
<evidence type="ECO:0000256" key="2">
    <source>
        <dbReference type="ARBA" id="ARBA00022801"/>
    </source>
</evidence>
<keyword evidence="3 5" id="KW-0442">Lipid degradation</keyword>
<evidence type="ECO:0000259" key="7">
    <source>
        <dbReference type="PROSITE" id="PS50035"/>
    </source>
</evidence>
<dbReference type="InterPro" id="IPR015679">
    <property type="entry name" value="PLipase_D_fam"/>
</dbReference>
<comment type="catalytic activity">
    <reaction evidence="5">
        <text>a 1,2-diacyl-sn-glycero-3-phosphocholine + H2O = a 1,2-diacyl-sn-glycero-3-phosphate + choline + H(+)</text>
        <dbReference type="Rhea" id="RHEA:14445"/>
        <dbReference type="ChEBI" id="CHEBI:15354"/>
        <dbReference type="ChEBI" id="CHEBI:15377"/>
        <dbReference type="ChEBI" id="CHEBI:15378"/>
        <dbReference type="ChEBI" id="CHEBI:57643"/>
        <dbReference type="ChEBI" id="CHEBI:58608"/>
        <dbReference type="EC" id="3.1.4.4"/>
    </reaction>
</comment>
<dbReference type="InterPro" id="IPR025202">
    <property type="entry name" value="PLD-like_dom"/>
</dbReference>